<feature type="non-terminal residue" evidence="2">
    <location>
        <position position="250"/>
    </location>
</feature>
<evidence type="ECO:0000313" key="2">
    <source>
        <dbReference type="EMBL" id="KAK0655613.1"/>
    </source>
</evidence>
<dbReference type="Proteomes" id="UP001174936">
    <property type="component" value="Unassembled WGS sequence"/>
</dbReference>
<evidence type="ECO:0000256" key="1">
    <source>
        <dbReference type="SAM" id="MobiDB-lite"/>
    </source>
</evidence>
<feature type="compositionally biased region" description="Basic and acidic residues" evidence="1">
    <location>
        <begin position="214"/>
        <end position="235"/>
    </location>
</feature>
<keyword evidence="3" id="KW-1185">Reference proteome</keyword>
<reference evidence="2" key="1">
    <citation type="submission" date="2023-06" db="EMBL/GenBank/DDBJ databases">
        <title>Genome-scale phylogeny and comparative genomics of the fungal order Sordariales.</title>
        <authorList>
            <consortium name="Lawrence Berkeley National Laboratory"/>
            <person name="Hensen N."/>
            <person name="Bonometti L."/>
            <person name="Westerberg I."/>
            <person name="Brannstrom I.O."/>
            <person name="Guillou S."/>
            <person name="Cros-Aarteil S."/>
            <person name="Calhoun S."/>
            <person name="Haridas S."/>
            <person name="Kuo A."/>
            <person name="Mondo S."/>
            <person name="Pangilinan J."/>
            <person name="Riley R."/>
            <person name="Labutti K."/>
            <person name="Andreopoulos B."/>
            <person name="Lipzen A."/>
            <person name="Chen C."/>
            <person name="Yanf M."/>
            <person name="Daum C."/>
            <person name="Ng V."/>
            <person name="Clum A."/>
            <person name="Steindorff A."/>
            <person name="Ohm R."/>
            <person name="Martin F."/>
            <person name="Silar P."/>
            <person name="Natvig D."/>
            <person name="Lalanne C."/>
            <person name="Gautier V."/>
            <person name="Ament-Velasquez S.L."/>
            <person name="Kruys A."/>
            <person name="Hutchinson M.I."/>
            <person name="Powell A.J."/>
            <person name="Barry K."/>
            <person name="Miller A.N."/>
            <person name="Grigoriev I.V."/>
            <person name="Debuchy R."/>
            <person name="Gladieux P."/>
            <person name="Thoren M.H."/>
            <person name="Johannesson H."/>
        </authorList>
    </citation>
    <scope>NUCLEOTIDE SEQUENCE</scope>
    <source>
        <strain evidence="2">SMH2532-1</strain>
    </source>
</reference>
<evidence type="ECO:0000313" key="3">
    <source>
        <dbReference type="Proteomes" id="UP001174936"/>
    </source>
</evidence>
<feature type="region of interest" description="Disordered" evidence="1">
    <location>
        <begin position="197"/>
        <end position="250"/>
    </location>
</feature>
<proteinExistence type="predicted"/>
<organism evidence="2 3">
    <name type="scientific">Cercophora newfieldiana</name>
    <dbReference type="NCBI Taxonomy" id="92897"/>
    <lineage>
        <taxon>Eukaryota</taxon>
        <taxon>Fungi</taxon>
        <taxon>Dikarya</taxon>
        <taxon>Ascomycota</taxon>
        <taxon>Pezizomycotina</taxon>
        <taxon>Sordariomycetes</taxon>
        <taxon>Sordariomycetidae</taxon>
        <taxon>Sordariales</taxon>
        <taxon>Lasiosphaeriaceae</taxon>
        <taxon>Cercophora</taxon>
    </lineage>
</organism>
<gene>
    <name evidence="2" type="ORF">B0T16DRAFT_499615</name>
</gene>
<accession>A0AA40D036</accession>
<dbReference type="AlphaFoldDB" id="A0AA40D036"/>
<dbReference type="EMBL" id="JAULSV010000001">
    <property type="protein sequence ID" value="KAK0655613.1"/>
    <property type="molecule type" value="Genomic_DNA"/>
</dbReference>
<sequence>QLPPSSNPTSRDRFRQLKILGILSVEYLPSFCFISNFARPPLLPSKMPTTAGDDTALLYRVAGFEGLSLPGRNHSKLREALQSPHPFSSQQQQDAPVNARDVVVNNTIVLFRLILWHKDIRGHKKFGKLLVQSWGVELDGEGAHNLRNQIYRWWQLVIRARERHLEKGRRLVPSAASDAERRLISLVDKARDDIEKRDLYPRASPQHGGALLRSDPKALLDRDPELETDYGKASDEMDGANVTGDERAHR</sequence>
<name>A0AA40D036_9PEZI</name>
<comment type="caution">
    <text evidence="2">The sequence shown here is derived from an EMBL/GenBank/DDBJ whole genome shotgun (WGS) entry which is preliminary data.</text>
</comment>
<protein>
    <submittedName>
        <fullName evidence="2">Uncharacterized protein</fullName>
    </submittedName>
</protein>